<organism evidence="2 3">
    <name type="scientific">Pedobacter caeni</name>
    <dbReference type="NCBI Taxonomy" id="288992"/>
    <lineage>
        <taxon>Bacteria</taxon>
        <taxon>Pseudomonadati</taxon>
        <taxon>Bacteroidota</taxon>
        <taxon>Sphingobacteriia</taxon>
        <taxon>Sphingobacteriales</taxon>
        <taxon>Sphingobacteriaceae</taxon>
        <taxon>Pedobacter</taxon>
    </lineage>
</organism>
<dbReference type="OrthoDB" id="764469at2"/>
<dbReference type="Proteomes" id="UP000184287">
    <property type="component" value="Unassembled WGS sequence"/>
</dbReference>
<reference evidence="3" key="1">
    <citation type="submission" date="2016-11" db="EMBL/GenBank/DDBJ databases">
        <authorList>
            <person name="Varghese N."/>
            <person name="Submissions S."/>
        </authorList>
    </citation>
    <scope>NUCLEOTIDE SEQUENCE [LARGE SCALE GENOMIC DNA]</scope>
    <source>
        <strain evidence="3">DSM 16990</strain>
    </source>
</reference>
<accession>A0A1M5B8H3</accession>
<keyword evidence="1" id="KW-0732">Signal</keyword>
<gene>
    <name evidence="2" type="ORF">SAMN04488522_1021067</name>
</gene>
<name>A0A1M5B8H3_9SPHI</name>
<dbReference type="RefSeq" id="WP_073231323.1">
    <property type="nucleotide sequence ID" value="NZ_FQUQ01000002.1"/>
</dbReference>
<dbReference type="Pfam" id="PF17642">
    <property type="entry name" value="TssD"/>
    <property type="match status" value="1"/>
</dbReference>
<dbReference type="EMBL" id="FQUQ01000002">
    <property type="protein sequence ID" value="SHF38597.1"/>
    <property type="molecule type" value="Genomic_DNA"/>
</dbReference>
<feature type="chain" id="PRO_5012477213" evidence="1">
    <location>
        <begin position="24"/>
        <end position="168"/>
    </location>
</feature>
<proteinExistence type="predicted"/>
<sequence>MKTKPIYTLIFLLSLAGPLKIIAQENKSEVMLKLTDPKDKTVHTYQLNSFSYMFYRPFDIPNQKLSPENACTISLDLAQDVDPFLLKWVSGELKEADGLIIISAGLERKARSVAFTNGMVANIAESFMNVDRSSSAQLAIYIKSLVIDHVKIYTAVDERPAPSGTPVH</sequence>
<dbReference type="STRING" id="288992.SAMN04488522_1021067"/>
<dbReference type="InterPro" id="IPR041408">
    <property type="entry name" value="Hcp_Tssd"/>
</dbReference>
<keyword evidence="3" id="KW-1185">Reference proteome</keyword>
<dbReference type="AlphaFoldDB" id="A0A1M5B8H3"/>
<evidence type="ECO:0000256" key="1">
    <source>
        <dbReference type="SAM" id="SignalP"/>
    </source>
</evidence>
<protein>
    <submittedName>
        <fullName evidence="2">Uncharacterized protein</fullName>
    </submittedName>
</protein>
<evidence type="ECO:0000313" key="2">
    <source>
        <dbReference type="EMBL" id="SHF38597.1"/>
    </source>
</evidence>
<dbReference type="GO" id="GO:0033104">
    <property type="term" value="C:type VI protein secretion system complex"/>
    <property type="evidence" value="ECO:0007669"/>
    <property type="project" value="InterPro"/>
</dbReference>
<evidence type="ECO:0000313" key="3">
    <source>
        <dbReference type="Proteomes" id="UP000184287"/>
    </source>
</evidence>
<feature type="signal peptide" evidence="1">
    <location>
        <begin position="1"/>
        <end position="23"/>
    </location>
</feature>